<protein>
    <submittedName>
        <fullName evidence="2">Uncharacterized protein</fullName>
    </submittedName>
</protein>
<sequence>MMMRKLLNLRRRRPRSQESSNSWLFSTTATTIQSVPKKKRKQAVRKLKVADHVMEEEDQIEVVTDLVTKEIRNKKTAEEAVMR</sequence>
<reference evidence="2" key="1">
    <citation type="submission" date="2005-04" db="EMBL/GenBank/DDBJ databases">
        <authorList>
            <person name="Town C.D."/>
        </authorList>
    </citation>
    <scope>NUCLEOTIDE SEQUENCE</scope>
</reference>
<proteinExistence type="predicted"/>
<name>A2Q4M9_MEDTR</name>
<evidence type="ECO:0000313" key="2">
    <source>
        <dbReference type="EMBL" id="ABN08579.1"/>
    </source>
</evidence>
<feature type="region of interest" description="Disordered" evidence="1">
    <location>
        <begin position="1"/>
        <end position="22"/>
    </location>
</feature>
<evidence type="ECO:0000256" key="1">
    <source>
        <dbReference type="SAM" id="MobiDB-lite"/>
    </source>
</evidence>
<gene>
    <name evidence="2" type="ORF">MtrDRAFT_AC157506g52v2</name>
</gene>
<reference evidence="2" key="2">
    <citation type="submission" date="2007-03" db="EMBL/GenBank/DDBJ databases">
        <authorList>
            <consortium name="The International Medicago Genome Annotation Group"/>
        </authorList>
    </citation>
    <scope>NUCLEOTIDE SEQUENCE</scope>
</reference>
<dbReference type="AlphaFoldDB" id="A2Q4M9"/>
<organism evidence="2">
    <name type="scientific">Medicago truncatula</name>
    <name type="common">Barrel medic</name>
    <name type="synonym">Medicago tribuloides</name>
    <dbReference type="NCBI Taxonomy" id="3880"/>
    <lineage>
        <taxon>Eukaryota</taxon>
        <taxon>Viridiplantae</taxon>
        <taxon>Streptophyta</taxon>
        <taxon>Embryophyta</taxon>
        <taxon>Tracheophyta</taxon>
        <taxon>Spermatophyta</taxon>
        <taxon>Magnoliopsida</taxon>
        <taxon>eudicotyledons</taxon>
        <taxon>Gunneridae</taxon>
        <taxon>Pentapetalae</taxon>
        <taxon>rosids</taxon>
        <taxon>fabids</taxon>
        <taxon>Fabales</taxon>
        <taxon>Fabaceae</taxon>
        <taxon>Papilionoideae</taxon>
        <taxon>50 kb inversion clade</taxon>
        <taxon>NPAAA clade</taxon>
        <taxon>Hologalegina</taxon>
        <taxon>IRL clade</taxon>
        <taxon>Trifolieae</taxon>
        <taxon>Medicago</taxon>
    </lineage>
</organism>
<accession>A2Q4M9</accession>
<dbReference type="EMBL" id="AC157506">
    <property type="protein sequence ID" value="ABN08579.1"/>
    <property type="molecule type" value="Genomic_DNA"/>
</dbReference>